<gene>
    <name evidence="1" type="ORF">FKW44_002985</name>
</gene>
<dbReference type="Proteomes" id="UP000595437">
    <property type="component" value="Chromosome 2"/>
</dbReference>
<organism evidence="1 2">
    <name type="scientific">Caligus rogercresseyi</name>
    <name type="common">Sea louse</name>
    <dbReference type="NCBI Taxonomy" id="217165"/>
    <lineage>
        <taxon>Eukaryota</taxon>
        <taxon>Metazoa</taxon>
        <taxon>Ecdysozoa</taxon>
        <taxon>Arthropoda</taxon>
        <taxon>Crustacea</taxon>
        <taxon>Multicrustacea</taxon>
        <taxon>Hexanauplia</taxon>
        <taxon>Copepoda</taxon>
        <taxon>Siphonostomatoida</taxon>
        <taxon>Caligidae</taxon>
        <taxon>Caligus</taxon>
    </lineage>
</organism>
<proteinExistence type="predicted"/>
<protein>
    <submittedName>
        <fullName evidence="1">Uncharacterized protein</fullName>
    </submittedName>
</protein>
<evidence type="ECO:0000313" key="1">
    <source>
        <dbReference type="EMBL" id="QQP57853.1"/>
    </source>
</evidence>
<name>A0A7T8KKZ1_CALRO</name>
<accession>A0A7T8KKZ1</accession>
<sequence>LNQSSDYIKGSRTWINNQEVNKPDIVIYTDGSKDENGNTGAGWLLPEVIHHSITP</sequence>
<dbReference type="EMBL" id="CP045891">
    <property type="protein sequence ID" value="QQP57853.1"/>
    <property type="molecule type" value="Genomic_DNA"/>
</dbReference>
<evidence type="ECO:0000313" key="2">
    <source>
        <dbReference type="Proteomes" id="UP000595437"/>
    </source>
</evidence>
<feature type="non-terminal residue" evidence="1">
    <location>
        <position position="55"/>
    </location>
</feature>
<keyword evidence="2" id="KW-1185">Reference proteome</keyword>
<reference evidence="2" key="1">
    <citation type="submission" date="2021-01" db="EMBL/GenBank/DDBJ databases">
        <title>Caligus Genome Assembly.</title>
        <authorList>
            <person name="Gallardo-Escarate C."/>
        </authorList>
    </citation>
    <scope>NUCLEOTIDE SEQUENCE [LARGE SCALE GENOMIC DNA]</scope>
</reference>
<dbReference type="AlphaFoldDB" id="A0A7T8KKZ1"/>
<feature type="non-terminal residue" evidence="1">
    <location>
        <position position="1"/>
    </location>
</feature>